<accession>A0A392SWU1</accession>
<reference evidence="2 3" key="1">
    <citation type="journal article" date="2018" name="Front. Plant Sci.">
        <title>Red Clover (Trifolium pratense) and Zigzag Clover (T. medium) - A Picture of Genomic Similarities and Differences.</title>
        <authorList>
            <person name="Dluhosova J."/>
            <person name="Istvanek J."/>
            <person name="Nedelnik J."/>
            <person name="Repkova J."/>
        </authorList>
    </citation>
    <scope>NUCLEOTIDE SEQUENCE [LARGE SCALE GENOMIC DNA]</scope>
    <source>
        <strain evidence="3">cv. 10/8</strain>
        <tissue evidence="2">Leaf</tissue>
    </source>
</reference>
<keyword evidence="3" id="KW-1185">Reference proteome</keyword>
<dbReference type="AlphaFoldDB" id="A0A392SWU1"/>
<proteinExistence type="predicted"/>
<dbReference type="Proteomes" id="UP000265520">
    <property type="component" value="Unassembled WGS sequence"/>
</dbReference>
<sequence>VTKEQPKETTEEVKAMTYGVSASFNVVNPSPYLDDELDINSRASSVQPGEYDTD</sequence>
<evidence type="ECO:0000256" key="1">
    <source>
        <dbReference type="SAM" id="MobiDB-lite"/>
    </source>
</evidence>
<evidence type="ECO:0000313" key="2">
    <source>
        <dbReference type="EMBL" id="MCI52525.1"/>
    </source>
</evidence>
<dbReference type="EMBL" id="LXQA010448577">
    <property type="protein sequence ID" value="MCI52525.1"/>
    <property type="molecule type" value="Genomic_DNA"/>
</dbReference>
<feature type="region of interest" description="Disordered" evidence="1">
    <location>
        <begin position="30"/>
        <end position="54"/>
    </location>
</feature>
<name>A0A392SWU1_9FABA</name>
<protein>
    <submittedName>
        <fullName evidence="2">Uncharacterized protein</fullName>
    </submittedName>
</protein>
<comment type="caution">
    <text evidence="2">The sequence shown here is derived from an EMBL/GenBank/DDBJ whole genome shotgun (WGS) entry which is preliminary data.</text>
</comment>
<organism evidence="2 3">
    <name type="scientific">Trifolium medium</name>
    <dbReference type="NCBI Taxonomy" id="97028"/>
    <lineage>
        <taxon>Eukaryota</taxon>
        <taxon>Viridiplantae</taxon>
        <taxon>Streptophyta</taxon>
        <taxon>Embryophyta</taxon>
        <taxon>Tracheophyta</taxon>
        <taxon>Spermatophyta</taxon>
        <taxon>Magnoliopsida</taxon>
        <taxon>eudicotyledons</taxon>
        <taxon>Gunneridae</taxon>
        <taxon>Pentapetalae</taxon>
        <taxon>rosids</taxon>
        <taxon>fabids</taxon>
        <taxon>Fabales</taxon>
        <taxon>Fabaceae</taxon>
        <taxon>Papilionoideae</taxon>
        <taxon>50 kb inversion clade</taxon>
        <taxon>NPAAA clade</taxon>
        <taxon>Hologalegina</taxon>
        <taxon>IRL clade</taxon>
        <taxon>Trifolieae</taxon>
        <taxon>Trifolium</taxon>
    </lineage>
</organism>
<feature type="non-terminal residue" evidence="2">
    <location>
        <position position="1"/>
    </location>
</feature>
<evidence type="ECO:0000313" key="3">
    <source>
        <dbReference type="Proteomes" id="UP000265520"/>
    </source>
</evidence>